<evidence type="ECO:0000256" key="4">
    <source>
        <dbReference type="SAM" id="MobiDB-lite"/>
    </source>
</evidence>
<evidence type="ECO:0000313" key="6">
    <source>
        <dbReference type="EMBL" id="CAL51821.1"/>
    </source>
</evidence>
<feature type="compositionally biased region" description="Basic and acidic residues" evidence="4">
    <location>
        <begin position="7"/>
        <end position="29"/>
    </location>
</feature>
<dbReference type="InterPro" id="IPR022755">
    <property type="entry name" value="Znf_C2H2_jaz"/>
</dbReference>
<feature type="compositionally biased region" description="Low complexity" evidence="4">
    <location>
        <begin position="94"/>
        <end position="112"/>
    </location>
</feature>
<protein>
    <submittedName>
        <fullName evidence="6">Zinc finger, U1-type</fullName>
    </submittedName>
</protein>
<accession>Q01AH7</accession>
<keyword evidence="7" id="KW-1185">Reference proteome</keyword>
<feature type="domain" description="U1-type" evidence="5">
    <location>
        <begin position="144"/>
        <end position="178"/>
    </location>
</feature>
<keyword evidence="3" id="KW-0862">Zinc</keyword>
<dbReference type="RefSeq" id="XP_003078941.1">
    <property type="nucleotide sequence ID" value="XM_003078893.1"/>
</dbReference>
<dbReference type="OrthoDB" id="10578476at2759"/>
<name>Q01AH7_OSTTA</name>
<keyword evidence="1" id="KW-0479">Metal-binding</keyword>
<dbReference type="Gene3D" id="3.30.160.60">
    <property type="entry name" value="Classic Zinc Finger"/>
    <property type="match status" value="1"/>
</dbReference>
<dbReference type="SMART" id="SM00451">
    <property type="entry name" value="ZnF_U1"/>
    <property type="match status" value="1"/>
</dbReference>
<evidence type="ECO:0000256" key="2">
    <source>
        <dbReference type="ARBA" id="ARBA00022771"/>
    </source>
</evidence>
<dbReference type="GO" id="GO:0003676">
    <property type="term" value="F:nucleic acid binding"/>
    <property type="evidence" value="ECO:0007669"/>
    <property type="project" value="InterPro"/>
</dbReference>
<sequence>MPAPGSKDGHSSKASRDLGGHRGLPREIKNVAVKSNGFKGGAFGAADGKGRNGVRLGEGGSARSIDARKRLREVFERRKRGDGARKETRKRTRTAGGEATVEAAATATAAPAATVEATATVGAATEETTKDDDEGNDTYAALEASGYFCAACQKKCATRNNWESHVASRKHREAAERERGREILASLKRRKLEAAGVRDVE</sequence>
<dbReference type="SUPFAM" id="SSF57667">
    <property type="entry name" value="beta-beta-alpha zinc fingers"/>
    <property type="match status" value="1"/>
</dbReference>
<dbReference type="InterPro" id="IPR003604">
    <property type="entry name" value="Matrin/U1-like-C_Znf_C2H2"/>
</dbReference>
<feature type="compositionally biased region" description="Basic and acidic residues" evidence="4">
    <location>
        <begin position="65"/>
        <end position="86"/>
    </location>
</feature>
<dbReference type="KEGG" id="ota:OT_ostta04g04060"/>
<dbReference type="OMA" id="YETHVAS"/>
<reference evidence="7" key="1">
    <citation type="journal article" date="2006" name="Proc. Natl. Acad. Sci. U.S.A.">
        <title>Genome analysis of the smallest free-living eukaryote Ostreococcus tauri unveils many unique features.</title>
        <authorList>
            <person name="Derelle E."/>
            <person name="Ferraz C."/>
            <person name="Rombauts S."/>
            <person name="Rouze P."/>
            <person name="Worden A.Z."/>
            <person name="Robbens S."/>
            <person name="Partensky F."/>
            <person name="Degroeve S."/>
            <person name="Echeynie S."/>
            <person name="Cooke R."/>
            <person name="Saeys Y."/>
            <person name="Wuyts J."/>
            <person name="Jabbari K."/>
            <person name="Bowler C."/>
            <person name="Panaud O."/>
            <person name="Piegu B."/>
            <person name="Ball S.G."/>
            <person name="Ral J.-P."/>
            <person name="Bouget F.-Y."/>
            <person name="Piganeau G."/>
            <person name="De Baets B."/>
            <person name="Picard A."/>
            <person name="Delseny M."/>
            <person name="Demaille J."/>
            <person name="Van de Peer Y."/>
            <person name="Moreau H."/>
        </authorList>
    </citation>
    <scope>NUCLEOTIDE SEQUENCE [LARGE SCALE GENOMIC DNA]</scope>
    <source>
        <strain evidence="7">OTTH 0595 / CCAP 157/2 / RCC745</strain>
    </source>
</reference>
<dbReference type="GeneID" id="9834284"/>
<dbReference type="Proteomes" id="UP000009170">
    <property type="component" value="Unassembled WGS sequence"/>
</dbReference>
<organism evidence="6 7">
    <name type="scientific">Ostreococcus tauri</name>
    <name type="common">Marine green alga</name>
    <dbReference type="NCBI Taxonomy" id="70448"/>
    <lineage>
        <taxon>Eukaryota</taxon>
        <taxon>Viridiplantae</taxon>
        <taxon>Chlorophyta</taxon>
        <taxon>Mamiellophyceae</taxon>
        <taxon>Mamiellales</taxon>
        <taxon>Bathycoccaceae</taxon>
        <taxon>Ostreococcus</taxon>
    </lineage>
</organism>
<evidence type="ECO:0000259" key="5">
    <source>
        <dbReference type="SMART" id="SM00451"/>
    </source>
</evidence>
<dbReference type="InterPro" id="IPR036236">
    <property type="entry name" value="Znf_C2H2_sf"/>
</dbReference>
<evidence type="ECO:0000256" key="1">
    <source>
        <dbReference type="ARBA" id="ARBA00022723"/>
    </source>
</evidence>
<dbReference type="AlphaFoldDB" id="Q01AH7"/>
<dbReference type="EMBL" id="CAID01000004">
    <property type="protein sequence ID" value="CAL51821.1"/>
    <property type="molecule type" value="Genomic_DNA"/>
</dbReference>
<gene>
    <name evidence="6" type="ORF">OT_ostta04g04060</name>
</gene>
<keyword evidence="2" id="KW-0863">Zinc-finger</keyword>
<evidence type="ECO:0000256" key="3">
    <source>
        <dbReference type="ARBA" id="ARBA00022833"/>
    </source>
</evidence>
<comment type="caution">
    <text evidence="6">The sequence shown here is derived from an EMBL/GenBank/DDBJ whole genome shotgun (WGS) entry which is preliminary data.</text>
</comment>
<dbReference type="InParanoid" id="Q01AH7"/>
<evidence type="ECO:0000313" key="7">
    <source>
        <dbReference type="Proteomes" id="UP000009170"/>
    </source>
</evidence>
<reference evidence="6 7" key="2">
    <citation type="journal article" date="2014" name="BMC Genomics">
        <title>An improved genome of the model marine alga Ostreococcus tauri unfolds by assessing Illumina de novo assemblies.</title>
        <authorList>
            <person name="Blanc-Mathieu R."/>
            <person name="Verhelst B."/>
            <person name="Derelle E."/>
            <person name="Rombauts S."/>
            <person name="Bouget F.Y."/>
            <person name="Carre I."/>
            <person name="Chateau A."/>
            <person name="Eyre-Walker A."/>
            <person name="Grimsley N."/>
            <person name="Moreau H."/>
            <person name="Piegu B."/>
            <person name="Rivals E."/>
            <person name="Schackwitz W."/>
            <person name="Van de Peer Y."/>
            <person name="Piganeau G."/>
        </authorList>
    </citation>
    <scope>NUCLEOTIDE SEQUENCE [LARGE SCALE GENOMIC DNA]</scope>
    <source>
        <strain evidence="7">OTTH 0595 / CCAP 157/2 / RCC745</strain>
    </source>
</reference>
<feature type="region of interest" description="Disordered" evidence="4">
    <location>
        <begin position="1"/>
        <end position="112"/>
    </location>
</feature>
<dbReference type="Pfam" id="PF12171">
    <property type="entry name" value="zf-C2H2_jaz"/>
    <property type="match status" value="1"/>
</dbReference>
<dbReference type="GO" id="GO:0008270">
    <property type="term" value="F:zinc ion binding"/>
    <property type="evidence" value="ECO:0007669"/>
    <property type="project" value="UniProtKB-KW"/>
</dbReference>
<proteinExistence type="predicted"/>